<keyword evidence="2 6" id="KW-0812">Transmembrane</keyword>
<dbReference type="InterPro" id="IPR005828">
    <property type="entry name" value="MFS_sugar_transport-like"/>
</dbReference>
<feature type="transmembrane region" description="Helical" evidence="6">
    <location>
        <begin position="384"/>
        <end position="405"/>
    </location>
</feature>
<dbReference type="PANTHER" id="PTHR23508">
    <property type="entry name" value="CARBOXYLIC ACID TRANSPORTER PROTEIN HOMOLOG"/>
    <property type="match status" value="1"/>
</dbReference>
<feature type="transmembrane region" description="Helical" evidence="6">
    <location>
        <begin position="482"/>
        <end position="504"/>
    </location>
</feature>
<feature type="region of interest" description="Disordered" evidence="5">
    <location>
        <begin position="1"/>
        <end position="33"/>
    </location>
</feature>
<keyword evidence="4 6" id="KW-0472">Membrane</keyword>
<feature type="transmembrane region" description="Helical" evidence="6">
    <location>
        <begin position="174"/>
        <end position="196"/>
    </location>
</feature>
<feature type="transmembrane region" description="Helical" evidence="6">
    <location>
        <begin position="147"/>
        <end position="167"/>
    </location>
</feature>
<comment type="caution">
    <text evidence="8">The sequence shown here is derived from an EMBL/GenBank/DDBJ whole genome shotgun (WGS) entry which is preliminary data.</text>
</comment>
<organism evidence="8 9">
    <name type="scientific">Cyphellophora attinorum</name>
    <dbReference type="NCBI Taxonomy" id="1664694"/>
    <lineage>
        <taxon>Eukaryota</taxon>
        <taxon>Fungi</taxon>
        <taxon>Dikarya</taxon>
        <taxon>Ascomycota</taxon>
        <taxon>Pezizomycotina</taxon>
        <taxon>Eurotiomycetes</taxon>
        <taxon>Chaetothyriomycetidae</taxon>
        <taxon>Chaetothyriales</taxon>
        <taxon>Cyphellophoraceae</taxon>
        <taxon>Cyphellophora</taxon>
    </lineage>
</organism>
<dbReference type="PROSITE" id="PS50850">
    <property type="entry name" value="MFS"/>
    <property type="match status" value="1"/>
</dbReference>
<evidence type="ECO:0000256" key="3">
    <source>
        <dbReference type="ARBA" id="ARBA00022989"/>
    </source>
</evidence>
<dbReference type="InterPro" id="IPR020846">
    <property type="entry name" value="MFS_dom"/>
</dbReference>
<feature type="compositionally biased region" description="Polar residues" evidence="5">
    <location>
        <begin position="10"/>
        <end position="25"/>
    </location>
</feature>
<dbReference type="EMBL" id="LFJN01000012">
    <property type="protein sequence ID" value="KPI40571.1"/>
    <property type="molecule type" value="Genomic_DNA"/>
</dbReference>
<dbReference type="GeneID" id="28739894"/>
<dbReference type="VEuPathDB" id="FungiDB:AB675_7630"/>
<feature type="transmembrane region" description="Helical" evidence="6">
    <location>
        <begin position="510"/>
        <end position="528"/>
    </location>
</feature>
<dbReference type="Pfam" id="PF00083">
    <property type="entry name" value="Sugar_tr"/>
    <property type="match status" value="2"/>
</dbReference>
<evidence type="ECO:0000256" key="6">
    <source>
        <dbReference type="SAM" id="Phobius"/>
    </source>
</evidence>
<proteinExistence type="predicted"/>
<feature type="transmembrane region" description="Helical" evidence="6">
    <location>
        <begin position="417"/>
        <end position="437"/>
    </location>
</feature>
<feature type="domain" description="Major facilitator superfamily (MFS) profile" evidence="7">
    <location>
        <begin position="101"/>
        <end position="532"/>
    </location>
</feature>
<keyword evidence="3 6" id="KW-1133">Transmembrane helix</keyword>
<dbReference type="STRING" id="1664694.A0A0N0NMK6"/>
<feature type="transmembrane region" description="Helical" evidence="6">
    <location>
        <begin position="286"/>
        <end position="303"/>
    </location>
</feature>
<dbReference type="InterPro" id="IPR036259">
    <property type="entry name" value="MFS_trans_sf"/>
</dbReference>
<feature type="transmembrane region" description="Helical" evidence="6">
    <location>
        <begin position="202"/>
        <end position="222"/>
    </location>
</feature>
<evidence type="ECO:0000256" key="1">
    <source>
        <dbReference type="ARBA" id="ARBA00004141"/>
    </source>
</evidence>
<evidence type="ECO:0000256" key="5">
    <source>
        <dbReference type="SAM" id="MobiDB-lite"/>
    </source>
</evidence>
<dbReference type="SUPFAM" id="SSF103473">
    <property type="entry name" value="MFS general substrate transporter"/>
    <property type="match status" value="1"/>
</dbReference>
<evidence type="ECO:0000259" key="7">
    <source>
        <dbReference type="PROSITE" id="PS50850"/>
    </source>
</evidence>
<dbReference type="AlphaFoldDB" id="A0A0N0NMK6"/>
<keyword evidence="9" id="KW-1185">Reference proteome</keyword>
<protein>
    <submittedName>
        <fullName evidence="8">Inorganic phosphate transporter 1-6</fullName>
    </submittedName>
</protein>
<reference evidence="8 9" key="1">
    <citation type="submission" date="2015-06" db="EMBL/GenBank/DDBJ databases">
        <title>Draft genome of the ant-associated black yeast Phialophora attae CBS 131958.</title>
        <authorList>
            <person name="Moreno L.F."/>
            <person name="Stielow B.J."/>
            <person name="de Hoog S."/>
            <person name="Vicente V.A."/>
            <person name="Weiss V.A."/>
            <person name="de Vries M."/>
            <person name="Cruz L.M."/>
            <person name="Souza E.M."/>
        </authorList>
    </citation>
    <scope>NUCLEOTIDE SEQUENCE [LARGE SCALE GENOMIC DNA]</scope>
    <source>
        <strain evidence="8 9">CBS 131958</strain>
    </source>
</reference>
<dbReference type="RefSeq" id="XP_018000534.1">
    <property type="nucleotide sequence ID" value="XM_018148014.1"/>
</dbReference>
<dbReference type="GO" id="GO:0046943">
    <property type="term" value="F:carboxylic acid transmembrane transporter activity"/>
    <property type="evidence" value="ECO:0007669"/>
    <property type="project" value="TreeGrafter"/>
</dbReference>
<dbReference type="PANTHER" id="PTHR23508:SF10">
    <property type="entry name" value="CARBOXYLIC ACID TRANSPORTER PROTEIN HOMOLOG"/>
    <property type="match status" value="1"/>
</dbReference>
<feature type="transmembrane region" description="Helical" evidence="6">
    <location>
        <begin position="449"/>
        <end position="470"/>
    </location>
</feature>
<dbReference type="OrthoDB" id="433512at2759"/>
<feature type="transmembrane region" description="Helical" evidence="6">
    <location>
        <begin position="243"/>
        <end position="266"/>
    </location>
</feature>
<sequence>MDSDSERQPLLSQTKHQDQPNNGGKSHSHKSELDEHKQLLNNALYPADAFSGTSYWADLPASEQLLWVKNKAREEAKREYRAVQQLAKAGILRPLREYCRTYALPGAGFFVEGYVLFSVGNIMPLFKAVWPQCFDDTVVCSEQSIKAIKYMEIVGILCGQLVVGYLGDAIGRRWGLIQDVCIMLVGTILLTSMWGLSLQGWTIMYAISIFVFGLGVGGEYPMTGTSSIEGMKGSEDRQHRGRSACLAFLMQGWGQLANQVVLILLTVATSSSHSLQPPYSEQETQITFRVSFAIAALCLLYFLRLRIKNTNVDSGIRANRTQNNSAGYDWVSFKFVLSRFWARLLASSLCWFCSDFAFYGMQIFRNDLLQLVTGTSAREADTIWLYNLINIFCQLIGYYMAALLIDYKPYGRRRMQTCGFFAQFVIYATISFLYPVLSQPGPGAKAFQALYFFANFWVQFGPNSTTFLLAAEIFPIGIRSTAHGFSAAVGKVGALVATVSFAYIGDRTKFILASVSTLVGLFLTLVFVPDTTGLDLAEMQRAWGFVTQGDVADYHGVAVHQQHLSTWERLVRKRMKNYEIDSDRKQRLDELREMYAKSIEDVNSANHEGGEIDEGLVRYFELEAKLRREGLETVSE</sequence>
<feature type="transmembrane region" description="Helical" evidence="6">
    <location>
        <begin position="340"/>
        <end position="364"/>
    </location>
</feature>
<evidence type="ECO:0000256" key="2">
    <source>
        <dbReference type="ARBA" id="ARBA00022692"/>
    </source>
</evidence>
<dbReference type="Gene3D" id="1.20.1250.20">
    <property type="entry name" value="MFS general substrate transporter like domains"/>
    <property type="match status" value="1"/>
</dbReference>
<dbReference type="Proteomes" id="UP000038010">
    <property type="component" value="Unassembled WGS sequence"/>
</dbReference>
<dbReference type="GO" id="GO:0005886">
    <property type="term" value="C:plasma membrane"/>
    <property type="evidence" value="ECO:0007669"/>
    <property type="project" value="TreeGrafter"/>
</dbReference>
<gene>
    <name evidence="8" type="ORF">AB675_7630</name>
</gene>
<evidence type="ECO:0000313" key="9">
    <source>
        <dbReference type="Proteomes" id="UP000038010"/>
    </source>
</evidence>
<evidence type="ECO:0000313" key="8">
    <source>
        <dbReference type="EMBL" id="KPI40571.1"/>
    </source>
</evidence>
<accession>A0A0N0NMK6</accession>
<comment type="subcellular location">
    <subcellularLocation>
        <location evidence="1">Membrane</location>
        <topology evidence="1">Multi-pass membrane protein</topology>
    </subcellularLocation>
</comment>
<name>A0A0N0NMK6_9EURO</name>
<evidence type="ECO:0000256" key="4">
    <source>
        <dbReference type="ARBA" id="ARBA00023136"/>
    </source>
</evidence>